<sequence>MIDWSCSLLMRGLRQRRTTCSIPSMVPLECNGAKLEGLCRQPDGAGGWVDTTLRVRGSVQQVTGRLSSHDVGRGCGLTTVVVELHQGRAALGGQWCRCGQRCKGEGVNSEIGRRKEKELGKMKLVTCLLTEPHVLAWLRGAPAGRGREADQAGHEGEEAAVRVLAVDSKRCWRVSLLRLSMALRSSLFCRCDSRDLYGFPVRPQYLQIHRDYAKKYKAWIHPPYWITYWYLIVLVTIT</sequence>
<protein>
    <submittedName>
        <fullName evidence="1">Uncharacterized protein</fullName>
    </submittedName>
</protein>
<name>A0A8J5KBA6_ZINOF</name>
<gene>
    <name evidence="1" type="ORF">ZIOFF_065136</name>
</gene>
<dbReference type="Proteomes" id="UP000734854">
    <property type="component" value="Unassembled WGS sequence"/>
</dbReference>
<comment type="caution">
    <text evidence="1">The sequence shown here is derived from an EMBL/GenBank/DDBJ whole genome shotgun (WGS) entry which is preliminary data.</text>
</comment>
<dbReference type="EMBL" id="JACMSC010000018">
    <property type="protein sequence ID" value="KAG6475906.1"/>
    <property type="molecule type" value="Genomic_DNA"/>
</dbReference>
<evidence type="ECO:0000313" key="1">
    <source>
        <dbReference type="EMBL" id="KAG6475906.1"/>
    </source>
</evidence>
<organism evidence="1 2">
    <name type="scientific">Zingiber officinale</name>
    <name type="common">Ginger</name>
    <name type="synonym">Amomum zingiber</name>
    <dbReference type="NCBI Taxonomy" id="94328"/>
    <lineage>
        <taxon>Eukaryota</taxon>
        <taxon>Viridiplantae</taxon>
        <taxon>Streptophyta</taxon>
        <taxon>Embryophyta</taxon>
        <taxon>Tracheophyta</taxon>
        <taxon>Spermatophyta</taxon>
        <taxon>Magnoliopsida</taxon>
        <taxon>Liliopsida</taxon>
        <taxon>Zingiberales</taxon>
        <taxon>Zingiberaceae</taxon>
        <taxon>Zingiber</taxon>
    </lineage>
</organism>
<evidence type="ECO:0000313" key="2">
    <source>
        <dbReference type="Proteomes" id="UP000734854"/>
    </source>
</evidence>
<proteinExistence type="predicted"/>
<keyword evidence="2" id="KW-1185">Reference proteome</keyword>
<reference evidence="1 2" key="1">
    <citation type="submission" date="2020-08" db="EMBL/GenBank/DDBJ databases">
        <title>Plant Genome Project.</title>
        <authorList>
            <person name="Zhang R.-G."/>
        </authorList>
    </citation>
    <scope>NUCLEOTIDE SEQUENCE [LARGE SCALE GENOMIC DNA]</scope>
    <source>
        <tissue evidence="1">Rhizome</tissue>
    </source>
</reference>
<accession>A0A8J5KBA6</accession>
<dbReference type="AlphaFoldDB" id="A0A8J5KBA6"/>